<proteinExistence type="predicted"/>
<keyword evidence="1" id="KW-0812">Transmembrane</keyword>
<accession>A0A086J346</accession>
<dbReference type="AlphaFoldDB" id="A0A086J346"/>
<keyword evidence="3" id="KW-1185">Reference proteome</keyword>
<dbReference type="Pfam" id="PF08538">
    <property type="entry name" value="DUF1749"/>
    <property type="match status" value="1"/>
</dbReference>
<dbReference type="InterPro" id="IPR029058">
    <property type="entry name" value="AB_hydrolase_fold"/>
</dbReference>
<keyword evidence="1" id="KW-1133">Transmembrane helix</keyword>
<dbReference type="InterPro" id="IPR013744">
    <property type="entry name" value="SidJ"/>
</dbReference>
<protein>
    <submittedName>
        <fullName evidence="2">Uncharacterized protein</fullName>
    </submittedName>
</protein>
<sequence length="278" mass="31813">MEKTIESGLKYVDNGVNSDRLIVLVGGLGDEHNGFYSMDIMEFGQEEGVRVVSLGLRSMPDYNYYTINNDVEDLQVFYKELRMKEYAYVWFIGHSTGCQILMLFASAVALRDSEIIILQAPVSDREYEESRNNNLKKSLGIASKLSEIMRFENAKNDPDLDKHQMILYLRHNDTPFRADRFLSLFQKGGTEDFFSIGQATDHINACNAKVYAILSLYDEYVVSPIDEIEEHLKGIRNMQKVYRIKADHGLHEGFDEFISVLHEIISQTGRETGLEVSP</sequence>
<feature type="transmembrane region" description="Helical" evidence="1">
    <location>
        <begin position="87"/>
        <end position="110"/>
    </location>
</feature>
<organism evidence="2 3">
    <name type="scientific">Nematocida ausubeli (strain ATCC PRA-371 / ERTm2)</name>
    <name type="common">Nematode killer fungus</name>
    <dbReference type="NCBI Taxonomy" id="1913371"/>
    <lineage>
        <taxon>Eukaryota</taxon>
        <taxon>Fungi</taxon>
        <taxon>Fungi incertae sedis</taxon>
        <taxon>Microsporidia</taxon>
        <taxon>Nematocida</taxon>
    </lineage>
</organism>
<dbReference type="HOGENOM" id="CLU_049633_4_0_1"/>
<dbReference type="GeneID" id="77675688"/>
<dbReference type="OrthoDB" id="10034502at2759"/>
<evidence type="ECO:0000313" key="3">
    <source>
        <dbReference type="Proteomes" id="UP000054524"/>
    </source>
</evidence>
<dbReference type="PANTHER" id="PTHR31591">
    <property type="entry name" value="UPF0613 PROTEIN PB24D3.06C"/>
    <property type="match status" value="1"/>
</dbReference>
<dbReference type="RefSeq" id="XP_052905119.1">
    <property type="nucleotide sequence ID" value="XM_053048359.1"/>
</dbReference>
<reference evidence="2 3" key="1">
    <citation type="journal article" date="2014" name="Genome Announc.">
        <title>Genome Sequence of the Microsporidian Species Nematocida sp1 Strain ERTm6 (ATCC PRA-372).</title>
        <authorList>
            <person name="Bakowski M.A."/>
            <person name="Priest M."/>
            <person name="Young S."/>
            <person name="Cuomo C.A."/>
            <person name="Troemel E.R."/>
        </authorList>
    </citation>
    <scope>NUCLEOTIDE SEQUENCE [LARGE SCALE GENOMIC DNA]</scope>
    <source>
        <strain evidence="2 3">ERTm6</strain>
    </source>
</reference>
<dbReference type="Proteomes" id="UP000054524">
    <property type="component" value="Unassembled WGS sequence"/>
</dbReference>
<dbReference type="EMBL" id="AKIJ01000002">
    <property type="protein sequence ID" value="KFG26564.1"/>
    <property type="molecule type" value="Genomic_DNA"/>
</dbReference>
<evidence type="ECO:0000313" key="2">
    <source>
        <dbReference type="EMBL" id="KFG26564.1"/>
    </source>
</evidence>
<dbReference type="Gene3D" id="3.40.50.1820">
    <property type="entry name" value="alpha/beta hydrolase"/>
    <property type="match status" value="1"/>
</dbReference>
<keyword evidence="1" id="KW-0472">Membrane</keyword>
<dbReference type="SUPFAM" id="SSF53474">
    <property type="entry name" value="alpha/beta-Hydrolases"/>
    <property type="match status" value="1"/>
</dbReference>
<evidence type="ECO:0000256" key="1">
    <source>
        <dbReference type="SAM" id="Phobius"/>
    </source>
</evidence>
<name>A0A086J346_NEMA1</name>
<gene>
    <name evidence="2" type="ORF">NESG_00715</name>
</gene>
<comment type="caution">
    <text evidence="2">The sequence shown here is derived from an EMBL/GenBank/DDBJ whole genome shotgun (WGS) entry which is preliminary data.</text>
</comment>
<dbReference type="PANTHER" id="PTHR31591:SF1">
    <property type="entry name" value="UPF0613 PROTEIN PB24D3.06C"/>
    <property type="match status" value="1"/>
</dbReference>